<reference evidence="1 2" key="1">
    <citation type="submission" date="2013-11" db="EMBL/GenBank/DDBJ databases">
        <title>Metagenomic analysis of a methanogenic consortium involved in long chain n-alkane degradation.</title>
        <authorList>
            <person name="Davidova I.A."/>
            <person name="Callaghan A.V."/>
            <person name="Wawrik B."/>
            <person name="Pruitt S."/>
            <person name="Marks C."/>
            <person name="Duncan K.E."/>
            <person name="Suflita J.M."/>
        </authorList>
    </citation>
    <scope>NUCLEOTIDE SEQUENCE [LARGE SCALE GENOMIC DNA]</scope>
    <source>
        <strain evidence="1 2">SPR</strain>
    </source>
</reference>
<dbReference type="InParanoid" id="A0A0D2JNG3"/>
<accession>A0A0D2JNG3</accession>
<name>A0A0D2JNG3_9BACT</name>
<gene>
    <name evidence="1" type="ORF">X474_27025</name>
</gene>
<dbReference type="AlphaFoldDB" id="A0A0D2JNG3"/>
<sequence>MNSFLASVLGGFAENERQRVIFNFCNLFRGKARP</sequence>
<dbReference type="Proteomes" id="UP000032233">
    <property type="component" value="Unassembled WGS sequence"/>
</dbReference>
<evidence type="ECO:0000313" key="2">
    <source>
        <dbReference type="Proteomes" id="UP000032233"/>
    </source>
</evidence>
<proteinExistence type="predicted"/>
<dbReference type="EMBL" id="AZAC01000078">
    <property type="protein sequence ID" value="KIX11005.1"/>
    <property type="molecule type" value="Genomic_DNA"/>
</dbReference>
<evidence type="ECO:0000313" key="1">
    <source>
        <dbReference type="EMBL" id="KIX11005.1"/>
    </source>
</evidence>
<organism evidence="1 2">
    <name type="scientific">Dethiosulfatarculus sandiegensis</name>
    <dbReference type="NCBI Taxonomy" id="1429043"/>
    <lineage>
        <taxon>Bacteria</taxon>
        <taxon>Pseudomonadati</taxon>
        <taxon>Thermodesulfobacteriota</taxon>
        <taxon>Desulfarculia</taxon>
        <taxon>Desulfarculales</taxon>
        <taxon>Desulfarculaceae</taxon>
        <taxon>Dethiosulfatarculus</taxon>
    </lineage>
</organism>
<dbReference type="STRING" id="1429043.X474_27025"/>
<protein>
    <submittedName>
        <fullName evidence="1">Uncharacterized protein</fullName>
    </submittedName>
</protein>
<keyword evidence="2" id="KW-1185">Reference proteome</keyword>
<comment type="caution">
    <text evidence="1">The sequence shown here is derived from an EMBL/GenBank/DDBJ whole genome shotgun (WGS) entry which is preliminary data.</text>
</comment>